<proteinExistence type="predicted"/>
<dbReference type="AlphaFoldDB" id="A4U4Z2"/>
<dbReference type="GO" id="GO:0016020">
    <property type="term" value="C:membrane"/>
    <property type="evidence" value="ECO:0007669"/>
    <property type="project" value="UniProtKB-SubCell"/>
</dbReference>
<dbReference type="CDD" id="cd12914">
    <property type="entry name" value="PDC1_DGC_like"/>
    <property type="match status" value="1"/>
</dbReference>
<evidence type="ECO:0000259" key="9">
    <source>
        <dbReference type="PROSITE" id="PS50112"/>
    </source>
</evidence>
<dbReference type="InterPro" id="IPR036097">
    <property type="entry name" value="HisK_dim/P_sf"/>
</dbReference>
<gene>
    <name evidence="10" type="ORF">MGR_4017</name>
</gene>
<keyword evidence="3" id="KW-0597">Phosphoprotein</keyword>
<dbReference type="InterPro" id="IPR000014">
    <property type="entry name" value="PAS"/>
</dbReference>
<dbReference type="GO" id="GO:0000155">
    <property type="term" value="F:phosphorelay sensor kinase activity"/>
    <property type="evidence" value="ECO:0007669"/>
    <property type="project" value="InterPro"/>
</dbReference>
<accession>A4U4Z2</accession>
<dbReference type="InterPro" id="IPR036890">
    <property type="entry name" value="HATPase_C_sf"/>
</dbReference>
<evidence type="ECO:0000256" key="7">
    <source>
        <dbReference type="SAM" id="Phobius"/>
    </source>
</evidence>
<dbReference type="InterPro" id="IPR005467">
    <property type="entry name" value="His_kinase_dom"/>
</dbReference>
<dbReference type="InterPro" id="IPR003661">
    <property type="entry name" value="HisK_dim/P_dom"/>
</dbReference>
<organism evidence="10">
    <name type="scientific">Magnetospirillum gryphiswaldense</name>
    <dbReference type="NCBI Taxonomy" id="55518"/>
    <lineage>
        <taxon>Bacteria</taxon>
        <taxon>Pseudomonadati</taxon>
        <taxon>Pseudomonadota</taxon>
        <taxon>Alphaproteobacteria</taxon>
        <taxon>Rhodospirillales</taxon>
        <taxon>Rhodospirillaceae</taxon>
        <taxon>Magnetospirillum</taxon>
    </lineage>
</organism>
<dbReference type="PROSITE" id="PS50112">
    <property type="entry name" value="PAS"/>
    <property type="match status" value="1"/>
</dbReference>
<reference evidence="10" key="1">
    <citation type="journal article" date="2007" name="J. Bacteriol.">
        <title>Comparative genome analysis of four magnetotactic bacteria reveals a complex set of group-specific genes implicated in magnetosome biomineralization and function.</title>
        <authorList>
            <person name="Richter M."/>
            <person name="Kube M."/>
            <person name="Bazylinski D.A."/>
            <person name="Lombardot T."/>
            <person name="Gloeckner F.O."/>
            <person name="Reinhardt R."/>
            <person name="Schueler D."/>
        </authorList>
    </citation>
    <scope>NUCLEOTIDE SEQUENCE</scope>
    <source>
        <strain evidence="10">MSR-1</strain>
    </source>
</reference>
<dbReference type="InterPro" id="IPR004358">
    <property type="entry name" value="Sig_transdc_His_kin-like_C"/>
</dbReference>
<keyword evidence="7" id="KW-1133">Transmembrane helix</keyword>
<dbReference type="CDD" id="cd00082">
    <property type="entry name" value="HisKA"/>
    <property type="match status" value="1"/>
</dbReference>
<dbReference type="SMART" id="SM00388">
    <property type="entry name" value="HisKA"/>
    <property type="match status" value="1"/>
</dbReference>
<evidence type="ECO:0000256" key="5">
    <source>
        <dbReference type="ARBA" id="ARBA00022777"/>
    </source>
</evidence>
<dbReference type="NCBIfam" id="TIGR00229">
    <property type="entry name" value="sensory_box"/>
    <property type="match status" value="1"/>
</dbReference>
<feature type="transmembrane region" description="Helical" evidence="7">
    <location>
        <begin position="36"/>
        <end position="56"/>
    </location>
</feature>
<comment type="catalytic activity">
    <reaction evidence="1">
        <text>ATP + protein L-histidine = ADP + protein N-phospho-L-histidine.</text>
        <dbReference type="EC" id="2.7.13.3"/>
    </reaction>
</comment>
<dbReference type="Gene3D" id="1.10.287.130">
    <property type="match status" value="1"/>
</dbReference>
<dbReference type="PANTHER" id="PTHR42878:SF15">
    <property type="entry name" value="BACTERIOPHYTOCHROME"/>
    <property type="match status" value="1"/>
</dbReference>
<dbReference type="GO" id="GO:0030295">
    <property type="term" value="F:protein kinase activator activity"/>
    <property type="evidence" value="ECO:0007669"/>
    <property type="project" value="TreeGrafter"/>
</dbReference>
<keyword evidence="7" id="KW-0812">Transmembrane</keyword>
<keyword evidence="6 7" id="KW-0472">Membrane</keyword>
<sequence>MRHGLNSPLERSQRGDIRVRFSWISWPHPSTSVRSVIALGALLMVVVLGMTGYEIWRQYNSTITLAERNLNVLADVLVGEIGRTISGVDSVVEQSVLDLSTEGNRPPEQIRRTLRDRATGVPAIFGLLLIDAQGLPIASLHSLSPRHHAFAQSIRASVAGQNLPIHVGTVTAAPFDGTPIIPFSRLRHDAAGNIAGITVAAMSVQYFQEIFLQVKSKTVTTLTLTLARQDGAILVQTPEGATTKMSGMTEFRPDSRDNGLIHDDDTSAGRIVAFRTLRPYGLKLSVAVNAADLLNLWRSNALRLLLAALVAALVVAALIWAILRRLALDEAQRANLRSIDNQRRMAQFSLDAGADMVVWTNDKGSIIYANPAAHQALGYAPGTLFNRSIPDIDPSVPPAAWEGRLDDLRRAGTLRFETSLRTLSGKLISVEVSIALLQADGRDHTCAVIRDIGAHKQSEAILAERTKRLEASNAELEQFAYVASHDLREPLRMVNSFVALLARRFGDQMDPEAREYVEFAREGALRMDRLILDLLEYSRVGSTGRPMAAVDLGTVLNDVRQTLALTLNEAGAELILPASLPKVWGDFDELARLLGNLIGNGLKYRHSDRLPRIEVECLTQDGQITLSVRDNGIGIAPQYFDRIFRIFQRLHGRDRYDGTGIGLAICKKIVERHGGRIWVSSTPDQGSTFFFTLKPAPAA</sequence>
<dbReference type="PROSITE" id="PS50109">
    <property type="entry name" value="HIS_KIN"/>
    <property type="match status" value="1"/>
</dbReference>
<evidence type="ECO:0000259" key="8">
    <source>
        <dbReference type="PROSITE" id="PS50109"/>
    </source>
</evidence>
<evidence type="ECO:0000256" key="4">
    <source>
        <dbReference type="ARBA" id="ARBA00022679"/>
    </source>
</evidence>
<dbReference type="SUPFAM" id="SSF55785">
    <property type="entry name" value="PYP-like sensor domain (PAS domain)"/>
    <property type="match status" value="1"/>
</dbReference>
<protein>
    <recommendedName>
        <fullName evidence="2">histidine kinase</fullName>
        <ecNumber evidence="2">2.7.13.3</ecNumber>
    </recommendedName>
</protein>
<dbReference type="SUPFAM" id="SSF47384">
    <property type="entry name" value="Homodimeric domain of signal transducing histidine kinase"/>
    <property type="match status" value="1"/>
</dbReference>
<dbReference type="InterPro" id="IPR050351">
    <property type="entry name" value="BphY/WalK/GraS-like"/>
</dbReference>
<evidence type="ECO:0000256" key="3">
    <source>
        <dbReference type="ARBA" id="ARBA00022553"/>
    </source>
</evidence>
<dbReference type="InterPro" id="IPR035965">
    <property type="entry name" value="PAS-like_dom_sf"/>
</dbReference>
<evidence type="ECO:0000256" key="1">
    <source>
        <dbReference type="ARBA" id="ARBA00000085"/>
    </source>
</evidence>
<dbReference type="EC" id="2.7.13.3" evidence="2"/>
<dbReference type="Gene3D" id="3.30.450.20">
    <property type="entry name" value="PAS domain"/>
    <property type="match status" value="2"/>
</dbReference>
<dbReference type="CDD" id="cd00130">
    <property type="entry name" value="PAS"/>
    <property type="match status" value="1"/>
</dbReference>
<dbReference type="Pfam" id="PF00512">
    <property type="entry name" value="HisKA"/>
    <property type="match status" value="1"/>
</dbReference>
<dbReference type="Gene3D" id="3.30.565.10">
    <property type="entry name" value="Histidine kinase-like ATPase, C-terminal domain"/>
    <property type="match status" value="1"/>
</dbReference>
<name>A4U4Z2_9PROT</name>
<feature type="transmembrane region" description="Helical" evidence="7">
    <location>
        <begin position="304"/>
        <end position="323"/>
    </location>
</feature>
<dbReference type="SUPFAM" id="SSF55874">
    <property type="entry name" value="ATPase domain of HSP90 chaperone/DNA topoisomerase II/histidine kinase"/>
    <property type="match status" value="1"/>
</dbReference>
<dbReference type="Pfam" id="PF13426">
    <property type="entry name" value="PAS_9"/>
    <property type="match status" value="1"/>
</dbReference>
<dbReference type="InterPro" id="IPR003594">
    <property type="entry name" value="HATPase_dom"/>
</dbReference>
<keyword evidence="4" id="KW-0808">Transferase</keyword>
<dbReference type="FunFam" id="3.30.565.10:FF:000006">
    <property type="entry name" value="Sensor histidine kinase WalK"/>
    <property type="match status" value="1"/>
</dbReference>
<dbReference type="GO" id="GO:0007234">
    <property type="term" value="P:osmosensory signaling via phosphorelay pathway"/>
    <property type="evidence" value="ECO:0007669"/>
    <property type="project" value="TreeGrafter"/>
</dbReference>
<dbReference type="PRINTS" id="PR00344">
    <property type="entry name" value="BCTRLSENSOR"/>
</dbReference>
<keyword evidence="5 10" id="KW-0418">Kinase</keyword>
<dbReference type="EMBL" id="CU459003">
    <property type="protein sequence ID" value="CAM77949.1"/>
    <property type="molecule type" value="Genomic_DNA"/>
</dbReference>
<dbReference type="SMART" id="SM00387">
    <property type="entry name" value="HATPase_c"/>
    <property type="match status" value="1"/>
</dbReference>
<evidence type="ECO:0000256" key="6">
    <source>
        <dbReference type="ARBA" id="ARBA00023136"/>
    </source>
</evidence>
<feature type="domain" description="Histidine kinase" evidence="8">
    <location>
        <begin position="482"/>
        <end position="697"/>
    </location>
</feature>
<dbReference type="PANTHER" id="PTHR42878">
    <property type="entry name" value="TWO-COMPONENT HISTIDINE KINASE"/>
    <property type="match status" value="1"/>
</dbReference>
<feature type="domain" description="PAS" evidence="9">
    <location>
        <begin position="342"/>
        <end position="388"/>
    </location>
</feature>
<evidence type="ECO:0000313" key="10">
    <source>
        <dbReference type="EMBL" id="CAM77949.1"/>
    </source>
</evidence>
<dbReference type="GO" id="GO:0000156">
    <property type="term" value="F:phosphorelay response regulator activity"/>
    <property type="evidence" value="ECO:0007669"/>
    <property type="project" value="TreeGrafter"/>
</dbReference>
<evidence type="ECO:0000256" key="2">
    <source>
        <dbReference type="ARBA" id="ARBA00012438"/>
    </source>
</evidence>
<dbReference type="Pfam" id="PF02518">
    <property type="entry name" value="HATPase_c"/>
    <property type="match status" value="1"/>
</dbReference>